<dbReference type="SUPFAM" id="SSF51735">
    <property type="entry name" value="NAD(P)-binding Rossmann-fold domains"/>
    <property type="match status" value="1"/>
</dbReference>
<gene>
    <name evidence="4" type="ORF">DXD79_21975</name>
</gene>
<dbReference type="SUPFAM" id="SSF55347">
    <property type="entry name" value="Glyceraldehyde-3-phosphate dehydrogenase-like, C-terminal domain"/>
    <property type="match status" value="1"/>
</dbReference>
<dbReference type="InterPro" id="IPR036291">
    <property type="entry name" value="NAD(P)-bd_dom_sf"/>
</dbReference>
<dbReference type="InterPro" id="IPR050463">
    <property type="entry name" value="Gfo/Idh/MocA_oxidrdct_glycsds"/>
</dbReference>
<dbReference type="InterPro" id="IPR055170">
    <property type="entry name" value="GFO_IDH_MocA-like_dom"/>
</dbReference>
<protein>
    <submittedName>
        <fullName evidence="4">Gfo/Idh/MocA family oxidoreductase</fullName>
    </submittedName>
</protein>
<name>A0A374P2M7_9FIRM</name>
<proteinExistence type="predicted"/>
<evidence type="ECO:0000313" key="5">
    <source>
        <dbReference type="Proteomes" id="UP000263014"/>
    </source>
</evidence>
<dbReference type="Proteomes" id="UP000263014">
    <property type="component" value="Unassembled WGS sequence"/>
</dbReference>
<evidence type="ECO:0000256" key="1">
    <source>
        <dbReference type="ARBA" id="ARBA00023002"/>
    </source>
</evidence>
<dbReference type="Pfam" id="PF01408">
    <property type="entry name" value="GFO_IDH_MocA"/>
    <property type="match status" value="1"/>
</dbReference>
<comment type="caution">
    <text evidence="4">The sequence shown here is derived from an EMBL/GenBank/DDBJ whole genome shotgun (WGS) entry which is preliminary data.</text>
</comment>
<dbReference type="Gene3D" id="3.40.50.720">
    <property type="entry name" value="NAD(P)-binding Rossmann-like Domain"/>
    <property type="match status" value="1"/>
</dbReference>
<dbReference type="Pfam" id="PF22725">
    <property type="entry name" value="GFO_IDH_MocA_C3"/>
    <property type="match status" value="1"/>
</dbReference>
<dbReference type="AlphaFoldDB" id="A0A374P2M7"/>
<evidence type="ECO:0000259" key="3">
    <source>
        <dbReference type="Pfam" id="PF22725"/>
    </source>
</evidence>
<dbReference type="PANTHER" id="PTHR43818:SF11">
    <property type="entry name" value="BCDNA.GH03377"/>
    <property type="match status" value="1"/>
</dbReference>
<accession>A0A374P2M7</accession>
<feature type="domain" description="GFO/IDH/MocA-like oxidoreductase" evidence="3">
    <location>
        <begin position="133"/>
        <end position="254"/>
    </location>
</feature>
<keyword evidence="1" id="KW-0560">Oxidoreductase</keyword>
<dbReference type="GO" id="GO:0000166">
    <property type="term" value="F:nucleotide binding"/>
    <property type="evidence" value="ECO:0007669"/>
    <property type="project" value="InterPro"/>
</dbReference>
<dbReference type="Gene3D" id="3.30.360.10">
    <property type="entry name" value="Dihydrodipicolinate Reductase, domain 2"/>
    <property type="match status" value="1"/>
</dbReference>
<organism evidence="4 5">
    <name type="scientific">Hungatella hathewayi</name>
    <dbReference type="NCBI Taxonomy" id="154046"/>
    <lineage>
        <taxon>Bacteria</taxon>
        <taxon>Bacillati</taxon>
        <taxon>Bacillota</taxon>
        <taxon>Clostridia</taxon>
        <taxon>Lachnospirales</taxon>
        <taxon>Lachnospiraceae</taxon>
        <taxon>Hungatella</taxon>
    </lineage>
</organism>
<sequence length="336" mass="38831">MQKKYRAALIGCGGMGEAHIQENYYKDEVHFTYVCDCDIQRALLFQKKYGVDHVTDDYRECVSSNEVDIVIIATRPKSHLEILQACIQSKKHVLCEKPICDTLESGRTFMELVKKHPEIKVLIGHLLRFNKTYQHAAEMIQNGAIGFPIIFRMVQNHHTMNWERYLSMLREVSPLIDCGVHYADVIHWFTGAKVTDIQAIGTRSEPDVPEGQYNYGLVTLRMSDGSIGYYEAGYSNTLSAQNIKEFVGPKGRIRLIFSKDRHEHQEEGDFIEYYQYPQKKYEVINVPCKRKPTGEQFDYLIRMIEEDLPPVPSMEEVMDAFETMLTADSMIKQHLS</sequence>
<reference evidence="4 5" key="1">
    <citation type="submission" date="2018-08" db="EMBL/GenBank/DDBJ databases">
        <title>A genome reference for cultivated species of the human gut microbiota.</title>
        <authorList>
            <person name="Zou Y."/>
            <person name="Xue W."/>
            <person name="Luo G."/>
        </authorList>
    </citation>
    <scope>NUCLEOTIDE SEQUENCE [LARGE SCALE GENOMIC DNA]</scope>
    <source>
        <strain evidence="4 5">TM09-12</strain>
    </source>
</reference>
<evidence type="ECO:0000259" key="2">
    <source>
        <dbReference type="Pfam" id="PF01408"/>
    </source>
</evidence>
<dbReference type="GO" id="GO:0016491">
    <property type="term" value="F:oxidoreductase activity"/>
    <property type="evidence" value="ECO:0007669"/>
    <property type="project" value="UniProtKB-KW"/>
</dbReference>
<dbReference type="InterPro" id="IPR000683">
    <property type="entry name" value="Gfo/Idh/MocA-like_OxRdtase_N"/>
</dbReference>
<dbReference type="EMBL" id="QSON01000011">
    <property type="protein sequence ID" value="RGJ00478.1"/>
    <property type="molecule type" value="Genomic_DNA"/>
</dbReference>
<dbReference type="PANTHER" id="PTHR43818">
    <property type="entry name" value="BCDNA.GH03377"/>
    <property type="match status" value="1"/>
</dbReference>
<feature type="domain" description="Gfo/Idh/MocA-like oxidoreductase N-terminal" evidence="2">
    <location>
        <begin position="6"/>
        <end position="119"/>
    </location>
</feature>
<dbReference type="RefSeq" id="WP_117633066.1">
    <property type="nucleotide sequence ID" value="NZ_QSON01000011.1"/>
</dbReference>
<evidence type="ECO:0000313" key="4">
    <source>
        <dbReference type="EMBL" id="RGJ00478.1"/>
    </source>
</evidence>